<sequence length="85" mass="9496">MNGQNQIGHQQAPIVSVKEWLLTNLILMIPLVNIVMMLVWAFGSNTNPNKANYFKAALILFVIVMVIYLVLAVVFFGSVAANQYQ</sequence>
<dbReference type="Proteomes" id="UP001057296">
    <property type="component" value="Chromosome"/>
</dbReference>
<gene>
    <name evidence="2" type="ORF">KCG54_11695</name>
</gene>
<feature type="transmembrane region" description="Helical" evidence="1">
    <location>
        <begin position="54"/>
        <end position="81"/>
    </location>
</feature>
<dbReference type="RefSeq" id="WP_254324257.1">
    <property type="nucleotide sequence ID" value="NZ_CP073115.1"/>
</dbReference>
<evidence type="ECO:0000313" key="3">
    <source>
        <dbReference type="Proteomes" id="UP001057296"/>
    </source>
</evidence>
<accession>A0A9X9HTW3</accession>
<feature type="transmembrane region" description="Helical" evidence="1">
    <location>
        <begin position="21"/>
        <end position="42"/>
    </location>
</feature>
<reference evidence="2" key="1">
    <citation type="submission" date="2021-04" db="EMBL/GenBank/DDBJ databases">
        <title>Characterizing Neisseria spp. as novel respiratory pathobionts in bronchiectasis.</title>
        <authorList>
            <person name="Li L."/>
            <person name="Mac Aogain M."/>
            <person name="Xu T."/>
            <person name="Jaggi T.K."/>
            <person name="Chan L.Y."/>
            <person name="Keir H.R."/>
            <person name="Dicker A.J."/>
            <person name="Qu J."/>
            <person name="Liu Y."/>
            <person name="Chen H.S."/>
            <person name="Koh M.S."/>
            <person name="Ong T.H."/>
            <person name="Lim A.Y.H."/>
            <person name="Abisheganaden J."/>
            <person name="Low T.B."/>
            <person name="Oliver B.G."/>
            <person name="Tan N.S."/>
            <person name="Fang M."/>
            <person name="Chalmers J.D."/>
            <person name="Chotirmall S.H."/>
        </authorList>
    </citation>
    <scope>NUCLEOTIDE SEQUENCE</scope>
    <source>
        <strain evidence="2">TT0077</strain>
    </source>
</reference>
<dbReference type="EMBL" id="CP073115">
    <property type="protein sequence ID" value="UTG69780.1"/>
    <property type="molecule type" value="Genomic_DNA"/>
</dbReference>
<evidence type="ECO:0000313" key="2">
    <source>
        <dbReference type="EMBL" id="UTG69780.1"/>
    </source>
</evidence>
<keyword evidence="1" id="KW-0472">Membrane</keyword>
<keyword evidence="1" id="KW-0812">Transmembrane</keyword>
<organism evidence="2 3">
    <name type="scientific">Neisseria subflava</name>
    <dbReference type="NCBI Taxonomy" id="28449"/>
    <lineage>
        <taxon>Bacteria</taxon>
        <taxon>Pseudomonadati</taxon>
        <taxon>Pseudomonadota</taxon>
        <taxon>Betaproteobacteria</taxon>
        <taxon>Neisseriales</taxon>
        <taxon>Neisseriaceae</taxon>
        <taxon>Neisseria</taxon>
    </lineage>
</organism>
<protein>
    <submittedName>
        <fullName evidence="2">Uncharacterized protein</fullName>
    </submittedName>
</protein>
<proteinExistence type="predicted"/>
<dbReference type="AlphaFoldDB" id="A0A9X9HTW3"/>
<name>A0A9X9HTW3_NEISU</name>
<keyword evidence="1" id="KW-1133">Transmembrane helix</keyword>
<evidence type="ECO:0000256" key="1">
    <source>
        <dbReference type="SAM" id="Phobius"/>
    </source>
</evidence>